<dbReference type="PATRIC" id="fig|742737.3.peg.203"/>
<dbReference type="Proteomes" id="UP000005384">
    <property type="component" value="Unassembled WGS sequence"/>
</dbReference>
<keyword evidence="1" id="KW-0472">Membrane</keyword>
<name>G5I9L9_9FIRM</name>
<dbReference type="InterPro" id="IPR046780">
    <property type="entry name" value="aBig_2"/>
</dbReference>
<evidence type="ECO:0000313" key="3">
    <source>
        <dbReference type="EMBL" id="EHI61758.1"/>
    </source>
</evidence>
<organism evidence="3 4">
    <name type="scientific">Hungatella hathewayi WAL-18680</name>
    <dbReference type="NCBI Taxonomy" id="742737"/>
    <lineage>
        <taxon>Bacteria</taxon>
        <taxon>Bacillati</taxon>
        <taxon>Bacillota</taxon>
        <taxon>Clostridia</taxon>
        <taxon>Lachnospirales</taxon>
        <taxon>Lachnospiraceae</taxon>
        <taxon>Hungatella</taxon>
    </lineage>
</organism>
<evidence type="ECO:0000256" key="1">
    <source>
        <dbReference type="SAM" id="Phobius"/>
    </source>
</evidence>
<comment type="caution">
    <text evidence="3">The sequence shown here is derived from an EMBL/GenBank/DDBJ whole genome shotgun (WGS) entry which is preliminary data.</text>
</comment>
<feature type="transmembrane region" description="Helical" evidence="1">
    <location>
        <begin position="257"/>
        <end position="278"/>
    </location>
</feature>
<dbReference type="HOGENOM" id="CLU_044047_0_0_9"/>
<protein>
    <recommendedName>
        <fullName evidence="2">Atrophied bacterial Ig domain-containing protein</fullName>
    </recommendedName>
</protein>
<evidence type="ECO:0000259" key="2">
    <source>
        <dbReference type="Pfam" id="PF20578"/>
    </source>
</evidence>
<accession>G5I9L9</accession>
<feature type="transmembrane region" description="Helical" evidence="1">
    <location>
        <begin position="380"/>
        <end position="401"/>
    </location>
</feature>
<keyword evidence="4" id="KW-1185">Reference proteome</keyword>
<dbReference type="OrthoDB" id="9793966at2"/>
<sequence length="404" mass="45819">MKIGKKQIFCVCGGVVCFLLAQWVSGMEDIGKTGALPRNSYGQGETDYELLVDGLFDGEEPIQVTVGERRYREDEAEAVFENVMSTIGERVLEGNASFSEVREDLNLVTWLSDEGVKIRWSSDEPDIMDSFGHIKDTALPKDGVPVWLTAYLMAGEYSEKYEIPIRVLPPLLTEREETVAGLLKRIAFLDRMQQTKEELWLPGEYGGNTLHYRDKSSSGNEILLVLGVLMAVLCYARDKMEVEEKKKRRSREMMADYSEIVFKLMVFIGAGMTVLNAWERLVLDYQERLKRGRVKPRAAYEEMGETLHQISCGVSEGQALISFGKRCQLQPYLKLSSLLEQNRKTGTKNLKNLLEAEMNHAWEQRKTMARRLGEEAGTKLLVPLFLMLGIVMVIIMVPAMMSMT</sequence>
<proteinExistence type="predicted"/>
<gene>
    <name evidence="3" type="ORF">HMPREF9473_00209</name>
</gene>
<dbReference type="RefSeq" id="WP_006778190.1">
    <property type="nucleotide sequence ID" value="NZ_CP040506.1"/>
</dbReference>
<dbReference type="EMBL" id="ADLN01000001">
    <property type="protein sequence ID" value="EHI61758.1"/>
    <property type="molecule type" value="Genomic_DNA"/>
</dbReference>
<keyword evidence="1" id="KW-1133">Transmembrane helix</keyword>
<dbReference type="Pfam" id="PF20578">
    <property type="entry name" value="aBig_2"/>
    <property type="match status" value="1"/>
</dbReference>
<reference evidence="3 4" key="1">
    <citation type="submission" date="2011-08" db="EMBL/GenBank/DDBJ databases">
        <title>The Genome Sequence of Clostridium hathewayi WAL-18680.</title>
        <authorList>
            <consortium name="The Broad Institute Genome Sequencing Platform"/>
            <person name="Earl A."/>
            <person name="Ward D."/>
            <person name="Feldgarden M."/>
            <person name="Gevers D."/>
            <person name="Finegold S.M."/>
            <person name="Summanen P.H."/>
            <person name="Molitoris D.R."/>
            <person name="Song M."/>
            <person name="Daigneault M."/>
            <person name="Allen-Vercoe E."/>
            <person name="Young S.K."/>
            <person name="Zeng Q."/>
            <person name="Gargeya S."/>
            <person name="Fitzgerald M."/>
            <person name="Haas B."/>
            <person name="Abouelleil A."/>
            <person name="Alvarado L."/>
            <person name="Arachchi H.M."/>
            <person name="Berlin A."/>
            <person name="Brown A."/>
            <person name="Chapman S.B."/>
            <person name="Chen Z."/>
            <person name="Dunbar C."/>
            <person name="Freedman E."/>
            <person name="Gearin G."/>
            <person name="Gellesch M."/>
            <person name="Goldberg J."/>
            <person name="Griggs A."/>
            <person name="Gujja S."/>
            <person name="Heiman D."/>
            <person name="Howarth C."/>
            <person name="Larson L."/>
            <person name="Lui A."/>
            <person name="MacDonald P.J.P."/>
            <person name="Montmayeur A."/>
            <person name="Murphy C."/>
            <person name="Neiman D."/>
            <person name="Pearson M."/>
            <person name="Priest M."/>
            <person name="Roberts A."/>
            <person name="Saif S."/>
            <person name="Shea T."/>
            <person name="Shenoy N."/>
            <person name="Sisk P."/>
            <person name="Stolte C."/>
            <person name="Sykes S."/>
            <person name="Wortman J."/>
            <person name="Nusbaum C."/>
            <person name="Birren B."/>
        </authorList>
    </citation>
    <scope>NUCLEOTIDE SEQUENCE [LARGE SCALE GENOMIC DNA]</scope>
    <source>
        <strain evidence="3 4">WAL-18680</strain>
    </source>
</reference>
<keyword evidence="1" id="KW-0812">Transmembrane</keyword>
<evidence type="ECO:0000313" key="4">
    <source>
        <dbReference type="Proteomes" id="UP000005384"/>
    </source>
</evidence>
<dbReference type="AlphaFoldDB" id="G5I9L9"/>
<feature type="domain" description="Atrophied bacterial Ig" evidence="2">
    <location>
        <begin position="95"/>
        <end position="168"/>
    </location>
</feature>